<dbReference type="EMBL" id="BMAW01045022">
    <property type="protein sequence ID" value="GFS47619.1"/>
    <property type="molecule type" value="Genomic_DNA"/>
</dbReference>
<dbReference type="OrthoDB" id="425619at2759"/>
<protein>
    <submittedName>
        <fullName evidence="2">Retrovirus-related Pol polyprotein from transposon opus</fullName>
    </submittedName>
</protein>
<dbReference type="InterPro" id="IPR021109">
    <property type="entry name" value="Peptidase_aspartic_dom_sf"/>
</dbReference>
<comment type="caution">
    <text evidence="2">The sequence shown here is derived from an EMBL/GenBank/DDBJ whole genome shotgun (WGS) entry which is preliminary data.</text>
</comment>
<name>A0A8X6J920_NEPPI</name>
<dbReference type="Gene3D" id="2.40.70.10">
    <property type="entry name" value="Acid Proteases"/>
    <property type="match status" value="1"/>
</dbReference>
<gene>
    <name evidence="2" type="primary">pol_1420</name>
    <name evidence="2" type="ORF">NPIL_482101</name>
</gene>
<dbReference type="CDD" id="cd00303">
    <property type="entry name" value="retropepsin_like"/>
    <property type="match status" value="1"/>
</dbReference>
<dbReference type="Proteomes" id="UP000887013">
    <property type="component" value="Unassembled WGS sequence"/>
</dbReference>
<sequence length="1602" mass="182907">MGLVLGQGLKFFEITEQILQAPQCKEEMSRFSPRNDKTSTDTQDRRSARTYYGCGEPGVIKTRCPKCSPSSMLSSPRVGNVIFQLCSTKPTQITLLNITVNGLPGTACVDSRASHCIAGELLYEILKKKEGLTFRKTQLTKSLADGTKNEVETYTNCVVVGLEGRVIKTNLISLPYAKENRTILGIDFLKDAGVVLDLKDQNWYFNDFSCRKFEFVEDATPCNINTMTTESNFCQLREDKDNSECHLEQFPESTRKIPFESVDGISSDEENSVEILMDYTRRTKNSKCKNNFELIDCAQSCRTDEFLSGCTNAKNSAGFQPEPEAVKEALSASSLNLNSASSIQKANVIKKDCNSDEISLKGTDTCEKNDFSNSSAERLRSKVEGCPDFCQKSTFPISMNEKSNKNLQVVENLPDVCESSHVSIFSIRNTEEKFADEKHESEICEKSYASVLLLHEMRENLRNNQNVAYISGRSDVSVLPVQQQKENLTDDRDILANYVKPTASVFKKKKIIENIESDQQISNADETAVLAIPFEHVTRNFVGDKDTSELSFFPIKSFKKSNANCLDKLGIFEKTSASVPSMENLAYDKSVFDSSTKSTVLVSPIEKSDKYFGKDQNIPFNCENSSSSALSIQTENLMDYKDISVIYVKPTVSVFQRKELTENPENDRQTPNVDKSADLAFPTEHLRKHHANVKETLVNCETSTVSVLPKKYFKKNNAYSQKNLGILDKSSVSDFPIKNLTSNKNVFDICEKTTTSISPTESTNKYNSNIPPKGEKSVVSILPVLQQKRNVTDDKDICVIYIKPTVSVFPREELTENLGNDQQITNADKSSVLASPNENVAVDRNTSENYEKSNISVFPIKIVKEDAAYCEGNLGTFETFSVSALPIEDLKENVANYTNVCDFCEELPILVCSKEKESKNHHRGNQTIPYNCEENSAMSVSLKDQYNGKLENDKDVSDDYEMSDILVLAEEEQKASLADKGETSEIQTVSKFPIEGSIEEEDQYNPDIYDKSAISVYLNEESQNNIVVDKRDSFINEKSTVLVSQVENWKTFPSSNKDIPDTCDKLNSTDFPIEGLKKNPTNDQNISDICKEPTFPIFQTDELINIDIDKISTVPELEESFSDDQNMLDIYIDSIFSMLQTKAENFPENDYFYDNFEKSNVPSFPSQAEECNMDKYNITKKPEYFLNKVNEARNTDSGNIQFQHKCDFNGKTKRVNRETKSVDAILSDLENEKKINKREKNISCSLDIIQNSLIKEKSSIEIRRKRRMPNKIKNLEVKEKGKILGTQNFLAKLRERDKERMERKRKSMYTCSRAKYSKFKKENDLSKREKIIKNIGKNPKTYQNNIQRNSEKLNHNGKKIISKGNMERNKSHIQSEKDYIRQKTRHLLRNENNHSDLKIKLIRKNRKISPNDNNIYQIEQKNSLDSYYYSILSHNPSSQKYVGKETINSKYQEHAQRDADAQHYQTKDTEPTVLQNTTCKSPKTRERKQFTFPEGLKSSIEKSKGILAPEVMKAFLIHVKRKRFPYKHAKIYTQNIAKLVDQLELIVINYYYSKIRSRLDDTQMMWLKQLIMNLKIRKEKSSFARKTTREKERWKQQDSEGL</sequence>
<evidence type="ECO:0000313" key="3">
    <source>
        <dbReference type="Proteomes" id="UP000887013"/>
    </source>
</evidence>
<evidence type="ECO:0000256" key="1">
    <source>
        <dbReference type="SAM" id="MobiDB-lite"/>
    </source>
</evidence>
<keyword evidence="3" id="KW-1185">Reference proteome</keyword>
<evidence type="ECO:0000313" key="2">
    <source>
        <dbReference type="EMBL" id="GFS47619.1"/>
    </source>
</evidence>
<accession>A0A8X6J920</accession>
<feature type="region of interest" description="Disordered" evidence="1">
    <location>
        <begin position="25"/>
        <end position="46"/>
    </location>
</feature>
<organism evidence="2 3">
    <name type="scientific">Nephila pilipes</name>
    <name type="common">Giant wood spider</name>
    <name type="synonym">Nephila maculata</name>
    <dbReference type="NCBI Taxonomy" id="299642"/>
    <lineage>
        <taxon>Eukaryota</taxon>
        <taxon>Metazoa</taxon>
        <taxon>Ecdysozoa</taxon>
        <taxon>Arthropoda</taxon>
        <taxon>Chelicerata</taxon>
        <taxon>Arachnida</taxon>
        <taxon>Araneae</taxon>
        <taxon>Araneomorphae</taxon>
        <taxon>Entelegynae</taxon>
        <taxon>Araneoidea</taxon>
        <taxon>Nephilidae</taxon>
        <taxon>Nephila</taxon>
    </lineage>
</organism>
<feature type="region of interest" description="Disordered" evidence="1">
    <location>
        <begin position="1582"/>
        <end position="1602"/>
    </location>
</feature>
<reference evidence="2" key="1">
    <citation type="submission" date="2020-08" db="EMBL/GenBank/DDBJ databases">
        <title>Multicomponent nature underlies the extraordinary mechanical properties of spider dragline silk.</title>
        <authorList>
            <person name="Kono N."/>
            <person name="Nakamura H."/>
            <person name="Mori M."/>
            <person name="Yoshida Y."/>
            <person name="Ohtoshi R."/>
            <person name="Malay A.D."/>
            <person name="Moran D.A.P."/>
            <person name="Tomita M."/>
            <person name="Numata K."/>
            <person name="Arakawa K."/>
        </authorList>
    </citation>
    <scope>NUCLEOTIDE SEQUENCE</scope>
</reference>
<proteinExistence type="predicted"/>